<dbReference type="Proteomes" id="UP001165667">
    <property type="component" value="Unassembled WGS sequence"/>
</dbReference>
<evidence type="ECO:0000256" key="1">
    <source>
        <dbReference type="SAM" id="MobiDB-lite"/>
    </source>
</evidence>
<dbReference type="InterPro" id="IPR050639">
    <property type="entry name" value="SSR_resolvase"/>
</dbReference>
<dbReference type="PANTHER" id="PTHR30461">
    <property type="entry name" value="DNA-INVERTASE FROM LAMBDOID PROPHAGE"/>
    <property type="match status" value="1"/>
</dbReference>
<dbReference type="AlphaFoldDB" id="A0AA41Z9K9"/>
<evidence type="ECO:0000259" key="2">
    <source>
        <dbReference type="PROSITE" id="PS51736"/>
    </source>
</evidence>
<dbReference type="InterPro" id="IPR006119">
    <property type="entry name" value="Resolv_N"/>
</dbReference>
<dbReference type="CDD" id="cd00338">
    <property type="entry name" value="Ser_Recombinase"/>
    <property type="match status" value="1"/>
</dbReference>
<dbReference type="Pfam" id="PF13408">
    <property type="entry name" value="Zn_ribbon_recom"/>
    <property type="match status" value="1"/>
</dbReference>
<dbReference type="InterPro" id="IPR036162">
    <property type="entry name" value="Resolvase-like_N_sf"/>
</dbReference>
<dbReference type="Gene3D" id="3.40.50.1390">
    <property type="entry name" value="Resolvase, N-terminal catalytic domain"/>
    <property type="match status" value="1"/>
</dbReference>
<dbReference type="Gene3D" id="3.90.1750.20">
    <property type="entry name" value="Putative Large Serine Recombinase, Chain B, Domain 2"/>
    <property type="match status" value="1"/>
</dbReference>
<dbReference type="InterPro" id="IPR011109">
    <property type="entry name" value="DNA_bind_recombinase_dom"/>
</dbReference>
<name>A0AA41Z9K9_9HYPH</name>
<dbReference type="GO" id="GO:0003677">
    <property type="term" value="F:DNA binding"/>
    <property type="evidence" value="ECO:0007669"/>
    <property type="project" value="InterPro"/>
</dbReference>
<reference evidence="4" key="1">
    <citation type="submission" date="2022-05" db="EMBL/GenBank/DDBJ databases">
        <authorList>
            <person name="Pankratov T."/>
        </authorList>
    </citation>
    <scope>NUCLEOTIDE SEQUENCE</scope>
    <source>
        <strain evidence="4">BP6-180914</strain>
    </source>
</reference>
<feature type="domain" description="Resolvase/invertase-type recombinase catalytic" evidence="2">
    <location>
        <begin position="15"/>
        <end position="166"/>
    </location>
</feature>
<evidence type="ECO:0000313" key="4">
    <source>
        <dbReference type="EMBL" id="MCW6513013.1"/>
    </source>
</evidence>
<comment type="caution">
    <text evidence="4">The sequence shown here is derived from an EMBL/GenBank/DDBJ whole genome shotgun (WGS) entry which is preliminary data.</text>
</comment>
<gene>
    <name evidence="4" type="ORF">M8523_34700</name>
</gene>
<evidence type="ECO:0000313" key="5">
    <source>
        <dbReference type="Proteomes" id="UP001165667"/>
    </source>
</evidence>
<feature type="region of interest" description="Disordered" evidence="1">
    <location>
        <begin position="317"/>
        <end position="340"/>
    </location>
</feature>
<dbReference type="Pfam" id="PF00239">
    <property type="entry name" value="Resolvase"/>
    <property type="match status" value="1"/>
</dbReference>
<dbReference type="RefSeq" id="WP_282589389.1">
    <property type="nucleotide sequence ID" value="NZ_JAMOIM010000083.1"/>
</dbReference>
<dbReference type="InterPro" id="IPR038109">
    <property type="entry name" value="DNA_bind_recomb_sf"/>
</dbReference>
<feature type="domain" description="Recombinase" evidence="3">
    <location>
        <begin position="173"/>
        <end position="318"/>
    </location>
</feature>
<keyword evidence="5" id="KW-1185">Reference proteome</keyword>
<dbReference type="EMBL" id="JAMOIM010000083">
    <property type="protein sequence ID" value="MCW6513013.1"/>
    <property type="molecule type" value="Genomic_DNA"/>
</dbReference>
<dbReference type="SUPFAM" id="SSF53041">
    <property type="entry name" value="Resolvase-like"/>
    <property type="match status" value="1"/>
</dbReference>
<sequence length="760" mass="84669">MTDASAVGPEHLRRAAFVYIRQSSMAQVENNTESTRRQYALVDKALQLGWSRTAITLVDDDLGLSGARVVGRSGFTHMAAEVAMGRVGIVLCLEVSRLARNNADWYRLLDLCALTHTLIADTDGIYRPGDFNDRLVLGLKGTMSEAELHILRARLDGGIRHKAARGELRRGLPTGFVWGEADGEVLFHPDEAVVNAICTVFERFAETGSARRVWLWFRSNGLPFPLQDTRSLGRKVRWVLPTYQAIHGVLAHPCYAGAYTYGRTRLERSIDDQGNMRRRSRRLPRDEWAVLIRDHHPGYIDWDTFEANRMRIDANTRPKAHVTADPNRGPADGSAAGGRRRGGAVREGAALLQGLAVCGHCGRRLRTHYRGRNSLPGYHCPGHSIVEGRGQSCLNIGGSQIDVAVTEAFLEAVQPAGMEAVVRAAECLEADHDAALQQWRLEIERRRYEASLAERRYQAVDPDNRLVARGLEAQWEQRLRELGEAEGEMARRQRQRPNCLNKTERDALLALGRDLRRAWSAPTTTDRDRKELLRTLLEDVTLAVERAEYRARLAIRWRSGDVMRLEIALPHSNPPTRKTDEETIDLIRRLAPLHADGVIAGILNRQTRRTASGERFTASHVQALRHHRGIPCRKAPSEPPVSEPVSVRKAATLFGSTPSTLLRWIEAGVIPAEQPTPGAPWQIRVTDELLGRFVETAPTGFVPMNEATKSLGISRQTGLQRVKRGELDAVHIRQGRGKGLRIKIPETTTDLFTIAPGSGG</sequence>
<dbReference type="Pfam" id="PF07508">
    <property type="entry name" value="Recombinase"/>
    <property type="match status" value="1"/>
</dbReference>
<dbReference type="PANTHER" id="PTHR30461:SF23">
    <property type="entry name" value="DNA RECOMBINASE-RELATED"/>
    <property type="match status" value="1"/>
</dbReference>
<dbReference type="GO" id="GO:0000150">
    <property type="term" value="F:DNA strand exchange activity"/>
    <property type="evidence" value="ECO:0007669"/>
    <property type="project" value="InterPro"/>
</dbReference>
<accession>A0AA41Z9K9</accession>
<dbReference type="PROSITE" id="PS51736">
    <property type="entry name" value="RECOMBINASES_3"/>
    <property type="match status" value="1"/>
</dbReference>
<evidence type="ECO:0000259" key="3">
    <source>
        <dbReference type="PROSITE" id="PS51737"/>
    </source>
</evidence>
<organism evidence="4 5">
    <name type="scientific">Lichenifustis flavocetrariae</name>
    <dbReference type="NCBI Taxonomy" id="2949735"/>
    <lineage>
        <taxon>Bacteria</taxon>
        <taxon>Pseudomonadati</taxon>
        <taxon>Pseudomonadota</taxon>
        <taxon>Alphaproteobacteria</taxon>
        <taxon>Hyphomicrobiales</taxon>
        <taxon>Lichenihabitantaceae</taxon>
        <taxon>Lichenifustis</taxon>
    </lineage>
</organism>
<proteinExistence type="predicted"/>
<dbReference type="PROSITE" id="PS51737">
    <property type="entry name" value="RECOMBINASE_DNA_BIND"/>
    <property type="match status" value="1"/>
</dbReference>
<dbReference type="SMART" id="SM00857">
    <property type="entry name" value="Resolvase"/>
    <property type="match status" value="1"/>
</dbReference>
<protein>
    <submittedName>
        <fullName evidence="4">Recombinase family protein</fullName>
    </submittedName>
</protein>
<dbReference type="InterPro" id="IPR025827">
    <property type="entry name" value="Zn_ribbon_recom_dom"/>
</dbReference>